<organism evidence="1 2">
    <name type="scientific">Oryza sativa subsp. japonica</name>
    <name type="common">Rice</name>
    <dbReference type="NCBI Taxonomy" id="39947"/>
    <lineage>
        <taxon>Eukaryota</taxon>
        <taxon>Viridiplantae</taxon>
        <taxon>Streptophyta</taxon>
        <taxon>Embryophyta</taxon>
        <taxon>Tracheophyta</taxon>
        <taxon>Spermatophyta</taxon>
        <taxon>Magnoliopsida</taxon>
        <taxon>Liliopsida</taxon>
        <taxon>Poales</taxon>
        <taxon>Poaceae</taxon>
        <taxon>BOP clade</taxon>
        <taxon>Oryzoideae</taxon>
        <taxon>Oryzeae</taxon>
        <taxon>Oryzinae</taxon>
        <taxon>Oryza</taxon>
        <taxon>Oryza sativa</taxon>
    </lineage>
</organism>
<evidence type="ECO:0000313" key="2">
    <source>
        <dbReference type="Proteomes" id="UP000059680"/>
    </source>
</evidence>
<dbReference type="Proteomes" id="UP000059680">
    <property type="component" value="Chromosome 8"/>
</dbReference>
<dbReference type="InParanoid" id="A0A0P0XCY9"/>
<name>A0A0P0XCY9_ORYSJ</name>
<proteinExistence type="predicted"/>
<reference evidence="2" key="1">
    <citation type="journal article" date="2005" name="Nature">
        <title>The map-based sequence of the rice genome.</title>
        <authorList>
            <consortium name="International rice genome sequencing project (IRGSP)"/>
            <person name="Matsumoto T."/>
            <person name="Wu J."/>
            <person name="Kanamori H."/>
            <person name="Katayose Y."/>
            <person name="Fujisawa M."/>
            <person name="Namiki N."/>
            <person name="Mizuno H."/>
            <person name="Yamamoto K."/>
            <person name="Antonio B.A."/>
            <person name="Baba T."/>
            <person name="Sakata K."/>
            <person name="Nagamura Y."/>
            <person name="Aoki H."/>
            <person name="Arikawa K."/>
            <person name="Arita K."/>
            <person name="Bito T."/>
            <person name="Chiden Y."/>
            <person name="Fujitsuka N."/>
            <person name="Fukunaka R."/>
            <person name="Hamada M."/>
            <person name="Harada C."/>
            <person name="Hayashi A."/>
            <person name="Hijishita S."/>
            <person name="Honda M."/>
            <person name="Hosokawa S."/>
            <person name="Ichikawa Y."/>
            <person name="Idonuma A."/>
            <person name="Iijima M."/>
            <person name="Ikeda M."/>
            <person name="Ikeno M."/>
            <person name="Ito K."/>
            <person name="Ito S."/>
            <person name="Ito T."/>
            <person name="Ito Y."/>
            <person name="Ito Y."/>
            <person name="Iwabuchi A."/>
            <person name="Kamiya K."/>
            <person name="Karasawa W."/>
            <person name="Kurita K."/>
            <person name="Katagiri S."/>
            <person name="Kikuta A."/>
            <person name="Kobayashi H."/>
            <person name="Kobayashi N."/>
            <person name="Machita K."/>
            <person name="Maehara T."/>
            <person name="Masukawa M."/>
            <person name="Mizubayashi T."/>
            <person name="Mukai Y."/>
            <person name="Nagasaki H."/>
            <person name="Nagata Y."/>
            <person name="Naito S."/>
            <person name="Nakashima M."/>
            <person name="Nakama Y."/>
            <person name="Nakamichi Y."/>
            <person name="Nakamura M."/>
            <person name="Meguro A."/>
            <person name="Negishi M."/>
            <person name="Ohta I."/>
            <person name="Ohta T."/>
            <person name="Okamoto M."/>
            <person name="Ono N."/>
            <person name="Saji S."/>
            <person name="Sakaguchi M."/>
            <person name="Sakai K."/>
            <person name="Shibata M."/>
            <person name="Shimokawa T."/>
            <person name="Song J."/>
            <person name="Takazaki Y."/>
            <person name="Terasawa K."/>
            <person name="Tsugane M."/>
            <person name="Tsuji K."/>
            <person name="Ueda S."/>
            <person name="Waki K."/>
            <person name="Yamagata H."/>
            <person name="Yamamoto M."/>
            <person name="Yamamoto S."/>
            <person name="Yamane H."/>
            <person name="Yoshiki S."/>
            <person name="Yoshihara R."/>
            <person name="Yukawa K."/>
            <person name="Zhong H."/>
            <person name="Yano M."/>
            <person name="Yuan Q."/>
            <person name="Ouyang S."/>
            <person name="Liu J."/>
            <person name="Jones K.M."/>
            <person name="Gansberger K."/>
            <person name="Moffat K."/>
            <person name="Hill J."/>
            <person name="Bera J."/>
            <person name="Fadrosh D."/>
            <person name="Jin S."/>
            <person name="Johri S."/>
            <person name="Kim M."/>
            <person name="Overton L."/>
            <person name="Reardon M."/>
            <person name="Tsitrin T."/>
            <person name="Vuong H."/>
            <person name="Weaver B."/>
            <person name="Ciecko A."/>
            <person name="Tallon L."/>
            <person name="Jackson J."/>
            <person name="Pai G."/>
            <person name="Aken S.V."/>
            <person name="Utterback T."/>
            <person name="Reidmuller S."/>
            <person name="Feldblyum T."/>
            <person name="Hsiao J."/>
            <person name="Zismann V."/>
            <person name="Iobst S."/>
            <person name="de Vazeille A.R."/>
            <person name="Buell C.R."/>
            <person name="Ying K."/>
            <person name="Li Y."/>
            <person name="Lu T."/>
            <person name="Huang Y."/>
            <person name="Zhao Q."/>
            <person name="Feng Q."/>
            <person name="Zhang L."/>
            <person name="Zhu J."/>
            <person name="Weng Q."/>
            <person name="Mu J."/>
            <person name="Lu Y."/>
            <person name="Fan D."/>
            <person name="Liu Y."/>
            <person name="Guan J."/>
            <person name="Zhang Y."/>
            <person name="Yu S."/>
            <person name="Liu X."/>
            <person name="Zhang Y."/>
            <person name="Hong G."/>
            <person name="Han B."/>
            <person name="Choisne N."/>
            <person name="Demange N."/>
            <person name="Orjeda G."/>
            <person name="Samain S."/>
            <person name="Cattolico L."/>
            <person name="Pelletier E."/>
            <person name="Couloux A."/>
            <person name="Segurens B."/>
            <person name="Wincker P."/>
            <person name="D'Hont A."/>
            <person name="Scarpelli C."/>
            <person name="Weissenbach J."/>
            <person name="Salanoubat M."/>
            <person name="Quetier F."/>
            <person name="Yu Y."/>
            <person name="Kim H.R."/>
            <person name="Rambo T."/>
            <person name="Currie J."/>
            <person name="Collura K."/>
            <person name="Luo M."/>
            <person name="Yang T."/>
            <person name="Ammiraju J.S.S."/>
            <person name="Engler F."/>
            <person name="Soderlund C."/>
            <person name="Wing R.A."/>
            <person name="Palmer L.E."/>
            <person name="de la Bastide M."/>
            <person name="Spiegel L."/>
            <person name="Nascimento L."/>
            <person name="Zutavern T."/>
            <person name="O'Shaughnessy A."/>
            <person name="Dike S."/>
            <person name="Dedhia N."/>
            <person name="Preston R."/>
            <person name="Balija V."/>
            <person name="McCombie W.R."/>
            <person name="Chow T."/>
            <person name="Chen H."/>
            <person name="Chung M."/>
            <person name="Chen C."/>
            <person name="Shaw J."/>
            <person name="Wu H."/>
            <person name="Hsiao K."/>
            <person name="Chao Y."/>
            <person name="Chu M."/>
            <person name="Cheng C."/>
            <person name="Hour A."/>
            <person name="Lee P."/>
            <person name="Lin S."/>
            <person name="Lin Y."/>
            <person name="Liou J."/>
            <person name="Liu S."/>
            <person name="Hsing Y."/>
            <person name="Raghuvanshi S."/>
            <person name="Mohanty A."/>
            <person name="Bharti A.K."/>
            <person name="Gaur A."/>
            <person name="Gupta V."/>
            <person name="Kumar D."/>
            <person name="Ravi V."/>
            <person name="Vij S."/>
            <person name="Kapur A."/>
            <person name="Khurana P."/>
            <person name="Khurana P."/>
            <person name="Khurana J.P."/>
            <person name="Tyagi A.K."/>
            <person name="Gaikwad K."/>
            <person name="Singh A."/>
            <person name="Dalal V."/>
            <person name="Srivastava S."/>
            <person name="Dixit A."/>
            <person name="Pal A.K."/>
            <person name="Ghazi I.A."/>
            <person name="Yadav M."/>
            <person name="Pandit A."/>
            <person name="Bhargava A."/>
            <person name="Sureshbabu K."/>
            <person name="Batra K."/>
            <person name="Sharma T.R."/>
            <person name="Mohapatra T."/>
            <person name="Singh N.K."/>
            <person name="Messing J."/>
            <person name="Nelson A.B."/>
            <person name="Fuks G."/>
            <person name="Kavchok S."/>
            <person name="Keizer G."/>
            <person name="Linton E."/>
            <person name="Llaca V."/>
            <person name="Song R."/>
            <person name="Tanyolac B."/>
            <person name="Young S."/>
            <person name="Ho-Il K."/>
            <person name="Hahn J.H."/>
            <person name="Sangsakoo G."/>
            <person name="Vanavichit A."/>
            <person name="de Mattos Luiz.A.T."/>
            <person name="Zimmer P.D."/>
            <person name="Malone G."/>
            <person name="Dellagostin O."/>
            <person name="de Oliveira A.C."/>
            <person name="Bevan M."/>
            <person name="Bancroft I."/>
            <person name="Minx P."/>
            <person name="Cordum H."/>
            <person name="Wilson R."/>
            <person name="Cheng Z."/>
            <person name="Jin W."/>
            <person name="Jiang J."/>
            <person name="Leong S.A."/>
            <person name="Iwama H."/>
            <person name="Gojobori T."/>
            <person name="Itoh T."/>
            <person name="Niimura Y."/>
            <person name="Fujii Y."/>
            <person name="Habara T."/>
            <person name="Sakai H."/>
            <person name="Sato Y."/>
            <person name="Wilson G."/>
            <person name="Kumar K."/>
            <person name="McCouch S."/>
            <person name="Juretic N."/>
            <person name="Hoen D."/>
            <person name="Wright S."/>
            <person name="Bruskiewich R."/>
            <person name="Bureau T."/>
            <person name="Miyao A."/>
            <person name="Hirochika H."/>
            <person name="Nishikawa T."/>
            <person name="Kadowaki K."/>
            <person name="Sugiura M."/>
            <person name="Burr B."/>
            <person name="Sasaki T."/>
        </authorList>
    </citation>
    <scope>NUCLEOTIDE SEQUENCE [LARGE SCALE GENOMIC DNA]</scope>
    <source>
        <strain evidence="2">cv. Nipponbare</strain>
    </source>
</reference>
<evidence type="ECO:0000313" key="1">
    <source>
        <dbReference type="EMBL" id="BAT04245.1"/>
    </source>
</evidence>
<reference evidence="1 2" key="3">
    <citation type="journal article" date="2013" name="Rice">
        <title>Improvement of the Oryza sativa Nipponbare reference genome using next generation sequence and optical map data.</title>
        <authorList>
            <person name="Kawahara Y."/>
            <person name="de la Bastide M."/>
            <person name="Hamilton J.P."/>
            <person name="Kanamori H."/>
            <person name="McCombie W.R."/>
            <person name="Ouyang S."/>
            <person name="Schwartz D.C."/>
            <person name="Tanaka T."/>
            <person name="Wu J."/>
            <person name="Zhou S."/>
            <person name="Childs K.L."/>
            <person name="Davidson R.M."/>
            <person name="Lin H."/>
            <person name="Quesada-Ocampo L."/>
            <person name="Vaillancourt B."/>
            <person name="Sakai H."/>
            <person name="Lee S.S."/>
            <person name="Kim J."/>
            <person name="Numa H."/>
            <person name="Itoh T."/>
            <person name="Buell C.R."/>
            <person name="Matsumoto T."/>
        </authorList>
    </citation>
    <scope>NUCLEOTIDE SEQUENCE [LARGE SCALE GENOMIC DNA]</scope>
    <source>
        <strain evidence="2">cv. Nipponbare</strain>
    </source>
</reference>
<reference evidence="1 2" key="2">
    <citation type="journal article" date="2013" name="Plant Cell Physiol.">
        <title>Rice Annotation Project Database (RAP-DB): an integrative and interactive database for rice genomics.</title>
        <authorList>
            <person name="Sakai H."/>
            <person name="Lee S.S."/>
            <person name="Tanaka T."/>
            <person name="Numa H."/>
            <person name="Kim J."/>
            <person name="Kawahara Y."/>
            <person name="Wakimoto H."/>
            <person name="Yang C.C."/>
            <person name="Iwamoto M."/>
            <person name="Abe T."/>
            <person name="Yamada Y."/>
            <person name="Muto A."/>
            <person name="Inokuchi H."/>
            <person name="Ikemura T."/>
            <person name="Matsumoto T."/>
            <person name="Sasaki T."/>
            <person name="Itoh T."/>
        </authorList>
    </citation>
    <scope>NUCLEOTIDE SEQUENCE [LARGE SCALE GENOMIC DNA]</scope>
    <source>
        <strain evidence="2">cv. Nipponbare</strain>
    </source>
</reference>
<feature type="non-terminal residue" evidence="1">
    <location>
        <position position="1"/>
    </location>
</feature>
<accession>A0A0P0XCY9</accession>
<sequence length="20" mass="2324">LLSDWISGRRGLLRPAFPRI</sequence>
<protein>
    <submittedName>
        <fullName evidence="1">Os08g0199200 protein</fullName>
    </submittedName>
</protein>
<gene>
    <name evidence="1" type="ordered locus">Os08g0199200</name>
    <name evidence="1" type="ORF">OSNPB_080199200</name>
</gene>
<dbReference type="EMBL" id="AP014964">
    <property type="protein sequence ID" value="BAT04245.1"/>
    <property type="molecule type" value="Genomic_DNA"/>
</dbReference>
<dbReference type="AlphaFoldDB" id="A0A0P0XCY9"/>
<keyword evidence="2" id="KW-1185">Reference proteome</keyword>
<dbReference type="PaxDb" id="39947-A0A0P0XCY9"/>